<reference evidence="2" key="1">
    <citation type="submission" date="2014-11" db="EMBL/GenBank/DDBJ databases">
        <authorList>
            <person name="Amaro Gonzalez C."/>
        </authorList>
    </citation>
    <scope>NUCLEOTIDE SEQUENCE</scope>
</reference>
<sequence length="64" mass="7495">MFLKSLVTLLLRNVPSQAEVVGCIVWWEGLHPVQVITIQSIAFLVWHTDQQAARRNPPYRKYLY</sequence>
<evidence type="ECO:0000313" key="2">
    <source>
        <dbReference type="EMBL" id="JAH53986.1"/>
    </source>
</evidence>
<name>A0A0E9TK65_ANGAN</name>
<evidence type="ECO:0000256" key="1">
    <source>
        <dbReference type="SAM" id="SignalP"/>
    </source>
</evidence>
<dbReference type="AlphaFoldDB" id="A0A0E9TK65"/>
<feature type="signal peptide" evidence="1">
    <location>
        <begin position="1"/>
        <end position="18"/>
    </location>
</feature>
<feature type="chain" id="PRO_5002432711" description="Secreted protein" evidence="1">
    <location>
        <begin position="19"/>
        <end position="64"/>
    </location>
</feature>
<reference evidence="2" key="2">
    <citation type="journal article" date="2015" name="Fish Shellfish Immunol.">
        <title>Early steps in the European eel (Anguilla anguilla)-Vibrio vulnificus interaction in the gills: Role of the RtxA13 toxin.</title>
        <authorList>
            <person name="Callol A."/>
            <person name="Pajuelo D."/>
            <person name="Ebbesson L."/>
            <person name="Teles M."/>
            <person name="MacKenzie S."/>
            <person name="Amaro C."/>
        </authorList>
    </citation>
    <scope>NUCLEOTIDE SEQUENCE</scope>
</reference>
<proteinExistence type="predicted"/>
<accession>A0A0E9TK65</accession>
<evidence type="ECO:0008006" key="3">
    <source>
        <dbReference type="Google" id="ProtNLM"/>
    </source>
</evidence>
<protein>
    <recommendedName>
        <fullName evidence="3">Secreted protein</fullName>
    </recommendedName>
</protein>
<dbReference type="EMBL" id="GBXM01054591">
    <property type="protein sequence ID" value="JAH53986.1"/>
    <property type="molecule type" value="Transcribed_RNA"/>
</dbReference>
<keyword evidence="1" id="KW-0732">Signal</keyword>
<organism evidence="2">
    <name type="scientific">Anguilla anguilla</name>
    <name type="common">European freshwater eel</name>
    <name type="synonym">Muraena anguilla</name>
    <dbReference type="NCBI Taxonomy" id="7936"/>
    <lineage>
        <taxon>Eukaryota</taxon>
        <taxon>Metazoa</taxon>
        <taxon>Chordata</taxon>
        <taxon>Craniata</taxon>
        <taxon>Vertebrata</taxon>
        <taxon>Euteleostomi</taxon>
        <taxon>Actinopterygii</taxon>
        <taxon>Neopterygii</taxon>
        <taxon>Teleostei</taxon>
        <taxon>Anguilliformes</taxon>
        <taxon>Anguillidae</taxon>
        <taxon>Anguilla</taxon>
    </lineage>
</organism>